<evidence type="ECO:0000256" key="8">
    <source>
        <dbReference type="ARBA" id="ARBA00023157"/>
    </source>
</evidence>
<evidence type="ECO:0000259" key="9">
    <source>
        <dbReference type="Pfam" id="PF05572"/>
    </source>
</evidence>
<comment type="similarity">
    <text evidence="1">Belongs to the peptidase M43B family.</text>
</comment>
<keyword evidence="4" id="KW-0732">Signal</keyword>
<keyword evidence="11" id="KW-1185">Reference proteome</keyword>
<dbReference type="AlphaFoldDB" id="A0AAD7TWW4"/>
<organism evidence="10 11">
    <name type="scientific">Trametes cubensis</name>
    <dbReference type="NCBI Taxonomy" id="1111947"/>
    <lineage>
        <taxon>Eukaryota</taxon>
        <taxon>Fungi</taxon>
        <taxon>Dikarya</taxon>
        <taxon>Basidiomycota</taxon>
        <taxon>Agaricomycotina</taxon>
        <taxon>Agaricomycetes</taxon>
        <taxon>Polyporales</taxon>
        <taxon>Polyporaceae</taxon>
        <taxon>Trametes</taxon>
    </lineage>
</organism>
<evidence type="ECO:0000256" key="1">
    <source>
        <dbReference type="ARBA" id="ARBA00008721"/>
    </source>
</evidence>
<feature type="domain" description="Peptidase M43 pregnancy-associated plasma-A" evidence="9">
    <location>
        <begin position="212"/>
        <end position="299"/>
    </location>
</feature>
<dbReference type="InterPro" id="IPR024079">
    <property type="entry name" value="MetalloPept_cat_dom_sf"/>
</dbReference>
<evidence type="ECO:0000313" key="11">
    <source>
        <dbReference type="Proteomes" id="UP001215151"/>
    </source>
</evidence>
<keyword evidence="8" id="KW-1015">Disulfide bond</keyword>
<dbReference type="GO" id="GO:0046872">
    <property type="term" value="F:metal ion binding"/>
    <property type="evidence" value="ECO:0007669"/>
    <property type="project" value="UniProtKB-KW"/>
</dbReference>
<name>A0AAD7TWW4_9APHY</name>
<dbReference type="PANTHER" id="PTHR47466:SF1">
    <property type="entry name" value="METALLOPROTEASE MEP1 (AFU_ORTHOLOGUE AFUA_1G07730)-RELATED"/>
    <property type="match status" value="1"/>
</dbReference>
<proteinExistence type="inferred from homology"/>
<dbReference type="InterPro" id="IPR008754">
    <property type="entry name" value="Peptidase_M43"/>
</dbReference>
<evidence type="ECO:0000256" key="4">
    <source>
        <dbReference type="ARBA" id="ARBA00022729"/>
    </source>
</evidence>
<evidence type="ECO:0000313" key="10">
    <source>
        <dbReference type="EMBL" id="KAJ8487725.1"/>
    </source>
</evidence>
<dbReference type="SUPFAM" id="SSF55486">
    <property type="entry name" value="Metalloproteases ('zincins'), catalytic domain"/>
    <property type="match status" value="1"/>
</dbReference>
<dbReference type="Proteomes" id="UP001215151">
    <property type="component" value="Unassembled WGS sequence"/>
</dbReference>
<dbReference type="Pfam" id="PF05572">
    <property type="entry name" value="Peptidase_M43"/>
    <property type="match status" value="1"/>
</dbReference>
<gene>
    <name evidence="10" type="ORF">ONZ51_g3987</name>
</gene>
<evidence type="ECO:0000256" key="5">
    <source>
        <dbReference type="ARBA" id="ARBA00022801"/>
    </source>
</evidence>
<dbReference type="GO" id="GO:0006508">
    <property type="term" value="P:proteolysis"/>
    <property type="evidence" value="ECO:0007669"/>
    <property type="project" value="UniProtKB-KW"/>
</dbReference>
<keyword evidence="3" id="KW-0479">Metal-binding</keyword>
<keyword evidence="2" id="KW-0645">Protease</keyword>
<protein>
    <recommendedName>
        <fullName evidence="9">Peptidase M43 pregnancy-associated plasma-A domain-containing protein</fullName>
    </recommendedName>
</protein>
<keyword evidence="6" id="KW-0862">Zinc</keyword>
<comment type="caution">
    <text evidence="10">The sequence shown here is derived from an EMBL/GenBank/DDBJ whole genome shotgun (WGS) entry which is preliminary data.</text>
</comment>
<keyword evidence="7" id="KW-0482">Metalloprotease</keyword>
<keyword evidence="5" id="KW-0378">Hydrolase</keyword>
<dbReference type="PANTHER" id="PTHR47466">
    <property type="match status" value="1"/>
</dbReference>
<dbReference type="Gene3D" id="3.40.390.10">
    <property type="entry name" value="Collagenase (Catalytic Domain)"/>
    <property type="match status" value="1"/>
</dbReference>
<dbReference type="GO" id="GO:0008237">
    <property type="term" value="F:metallopeptidase activity"/>
    <property type="evidence" value="ECO:0007669"/>
    <property type="project" value="UniProtKB-KW"/>
</dbReference>
<evidence type="ECO:0000256" key="2">
    <source>
        <dbReference type="ARBA" id="ARBA00022670"/>
    </source>
</evidence>
<accession>A0AAD7TWW4</accession>
<dbReference type="EMBL" id="JAPEVG010000074">
    <property type="protein sequence ID" value="KAJ8487725.1"/>
    <property type="molecule type" value="Genomic_DNA"/>
</dbReference>
<evidence type="ECO:0000256" key="7">
    <source>
        <dbReference type="ARBA" id="ARBA00023049"/>
    </source>
</evidence>
<reference evidence="10" key="1">
    <citation type="submission" date="2022-11" db="EMBL/GenBank/DDBJ databases">
        <title>Genome Sequence of Cubamyces cubensis.</title>
        <authorList>
            <person name="Buettner E."/>
        </authorList>
    </citation>
    <scope>NUCLEOTIDE SEQUENCE</scope>
    <source>
        <strain evidence="10">MPL-01</strain>
    </source>
</reference>
<evidence type="ECO:0000256" key="3">
    <source>
        <dbReference type="ARBA" id="ARBA00022723"/>
    </source>
</evidence>
<evidence type="ECO:0000256" key="6">
    <source>
        <dbReference type="ARBA" id="ARBA00022833"/>
    </source>
</evidence>
<sequence>MCTYDVVLGADSSYPPDLTASRLVPIAMRPSVVAFVLLSCVSVVLGGPAVTTRTCGTVISEEKLLAHELHFQTNKITKDTASNTTSPVNVNLYWHVVSQDTTLEGGNIPQISVLNEDYAPSGIQFVLQETTRTTNWYWFNEAGPNSDAQTQMKQQLRQGGVADFNVYTVGFTDSAFLGLLGYSTFPADYEGDPTDDGSVILFSSLPGGSTPNFNEGKTLTHEAGHWVGLYHTFQGGCDGTGDMVDDTPAEASPASGCPTGRDTCTSPGVDPIHNYMDYSDDSCMDQFTPGQSARMADQLRTYRGIDI</sequence>
<dbReference type="CDD" id="cd04275">
    <property type="entry name" value="ZnMc_pappalysin_like"/>
    <property type="match status" value="1"/>
</dbReference>